<dbReference type="NCBIfam" id="NF000825">
    <property type="entry name" value="PRK00068.1"/>
    <property type="match status" value="1"/>
</dbReference>
<dbReference type="OrthoDB" id="9763654at2"/>
<keyword evidence="1" id="KW-1003">Cell membrane</keyword>
<dbReference type="NCBIfam" id="NF009097">
    <property type="entry name" value="PRK12438.1"/>
    <property type="match status" value="1"/>
</dbReference>
<comment type="caution">
    <text evidence="3">The sequence shown here is derived from an EMBL/GenBank/DDBJ whole genome shotgun (WGS) entry which is preliminary data.</text>
</comment>
<keyword evidence="4" id="KW-1185">Reference proteome</keyword>
<feature type="transmembrane region" description="Helical" evidence="1">
    <location>
        <begin position="57"/>
        <end position="85"/>
    </location>
</feature>
<protein>
    <recommendedName>
        <fullName evidence="1">UPF0182 protein BAY60_09975</fullName>
    </recommendedName>
</protein>
<dbReference type="Pfam" id="PF03699">
    <property type="entry name" value="UPF0182"/>
    <property type="match status" value="1"/>
</dbReference>
<evidence type="ECO:0000313" key="4">
    <source>
        <dbReference type="Proteomes" id="UP000249915"/>
    </source>
</evidence>
<evidence type="ECO:0000256" key="1">
    <source>
        <dbReference type="HAMAP-Rule" id="MF_01600"/>
    </source>
</evidence>
<keyword evidence="1" id="KW-0812">Transmembrane</keyword>
<feature type="transmembrane region" description="Helical" evidence="1">
    <location>
        <begin position="213"/>
        <end position="230"/>
    </location>
</feature>
<dbReference type="EMBL" id="MASW01000001">
    <property type="protein sequence ID" value="PXY32561.1"/>
    <property type="molecule type" value="Genomic_DNA"/>
</dbReference>
<feature type="compositionally biased region" description="Low complexity" evidence="2">
    <location>
        <begin position="888"/>
        <end position="918"/>
    </location>
</feature>
<organism evidence="3 4">
    <name type="scientific">Prauserella muralis</name>
    <dbReference type="NCBI Taxonomy" id="588067"/>
    <lineage>
        <taxon>Bacteria</taxon>
        <taxon>Bacillati</taxon>
        <taxon>Actinomycetota</taxon>
        <taxon>Actinomycetes</taxon>
        <taxon>Pseudonocardiales</taxon>
        <taxon>Pseudonocardiaceae</taxon>
        <taxon>Prauserella</taxon>
    </lineage>
</organism>
<feature type="transmembrane region" description="Helical" evidence="1">
    <location>
        <begin position="167"/>
        <end position="193"/>
    </location>
</feature>
<feature type="transmembrane region" description="Helical" evidence="1">
    <location>
        <begin position="260"/>
        <end position="279"/>
    </location>
</feature>
<reference evidence="3 4" key="1">
    <citation type="submission" date="2016-07" db="EMBL/GenBank/DDBJ databases">
        <title>Draft genome sequence of Prauserella muralis DSM 45305, isolated from a mould-covered wall in an indoor environment.</title>
        <authorList>
            <person name="Ruckert C."/>
            <person name="Albersmeier A."/>
            <person name="Jiang C.-L."/>
            <person name="Jiang Y."/>
            <person name="Kalinowski J."/>
            <person name="Schneider O."/>
            <person name="Winkler A."/>
            <person name="Zotchev S.B."/>
        </authorList>
    </citation>
    <scope>NUCLEOTIDE SEQUENCE [LARGE SCALE GENOMIC DNA]</scope>
    <source>
        <strain evidence="3 4">DSM 45305</strain>
    </source>
</reference>
<dbReference type="AlphaFoldDB" id="A0A2V4BBY0"/>
<feature type="transmembrane region" description="Helical" evidence="1">
    <location>
        <begin position="286"/>
        <end position="306"/>
    </location>
</feature>
<dbReference type="PANTHER" id="PTHR39344">
    <property type="entry name" value="UPF0182 PROTEIN SLL1060"/>
    <property type="match status" value="1"/>
</dbReference>
<keyword evidence="1" id="KW-0472">Membrane</keyword>
<feature type="transmembrane region" description="Helical" evidence="1">
    <location>
        <begin position="18"/>
        <end position="37"/>
    </location>
</feature>
<evidence type="ECO:0000313" key="3">
    <source>
        <dbReference type="EMBL" id="PXY32561.1"/>
    </source>
</evidence>
<dbReference type="InterPro" id="IPR005372">
    <property type="entry name" value="UPF0182"/>
</dbReference>
<dbReference type="GO" id="GO:0005576">
    <property type="term" value="C:extracellular region"/>
    <property type="evidence" value="ECO:0007669"/>
    <property type="project" value="TreeGrafter"/>
</dbReference>
<evidence type="ECO:0000256" key="2">
    <source>
        <dbReference type="SAM" id="MobiDB-lite"/>
    </source>
</evidence>
<feature type="transmembrane region" description="Helical" evidence="1">
    <location>
        <begin position="112"/>
        <end position="131"/>
    </location>
</feature>
<name>A0A2V4BBY0_9PSEU</name>
<dbReference type="PANTHER" id="PTHR39344:SF1">
    <property type="entry name" value="UPF0182 PROTEIN SLL1060"/>
    <property type="match status" value="1"/>
</dbReference>
<proteinExistence type="inferred from homology"/>
<comment type="similarity">
    <text evidence="1">Belongs to the UPF0182 family.</text>
</comment>
<dbReference type="HAMAP" id="MF_01600">
    <property type="entry name" value="UPF0182"/>
    <property type="match status" value="1"/>
</dbReference>
<sequence>MATRPPVSLPKLSRRARILLILAAVIILALLLGARFLNTYVDWLWFGEVGARNVFSTILLTRIVLFFASGLLVGGLLAISLAIAYRTRPIFVPVTGADDPLARYRSLVVARVRLFGIGIPVAAGLIAGVSGQSNWQTVQLFLNGTSFGRTDPQFGHDIGFYVFDLPFYGWLLGWLFVAIVVAFIGGLLAHYLFGGVRLAGRGGQISGPARVQLSVLIGVFVLFKAAEYFLDRYYLLLSDRNSLFTGATYTDLNAVLPAKLILLCISVFCAVAFFVGAFLRNVQLPAIALVLLILSGIIIGVAWPAVLEQFSVRPNANQKEAESIQRNMTATRFAYGLENVNYRDYSGSSQASSEQIRNDEGTIPNIRLLDPNVLSPTFTQRVGRENFYGFPDKLDIDRYEVNGERQAYIVAAKEINTNGLRENQQTWINRHLVYTHGNGFVAAPANTIDRAIEGANSDGGYPIARTSDTQNPTGAGIRVDEPRIYFGELATDYAIVGGQRGQAPGEYDTATDRSYLYKGSGGVPIDNWFNRLVFAAQHGERNILFSDAIGEGSKIMYNRDPRERVEKVAPWLTVDGDPYPAVIDGKIKWIVDGYTTLNNYPYAQRQSIGTATEDSLSGVARQQDNQINYIRNSVKATVDAFDGTVDLYSMDDNEPVLKAWRNVFPGIVKPESEITPELRQHFRYPEDLFKVQRELLTKYHVQNPQEFYSTQTFWNVPQDPTQPGGLDPNSDTAKQPAYYILAQVPGQDSPTFQLTSAMTPLARQYLSAWASVSSDPETYGDITVLRLPTGGGQQQEGPVQVQNAFQSNPKFTQDRTLLGNESVDINYGNLLTLPVAGGFLYVEPVYIQQRNAQSYPQLARVLVFFGGRIGVSSTLSGALDEVFGEGTGEAAPGPAQPGDEGTDQPSTPPTDTQGQQPPADGNGGGELAQAVADIQAALDKLRSAQQSGDFTAQGEALEELDRAAQRYEEAQNAGG</sequence>
<dbReference type="Proteomes" id="UP000249915">
    <property type="component" value="Unassembled WGS sequence"/>
</dbReference>
<feature type="region of interest" description="Disordered" evidence="2">
    <location>
        <begin position="884"/>
        <end position="930"/>
    </location>
</feature>
<accession>A0A2V4BBY0</accession>
<dbReference type="RefSeq" id="WP_112280585.1">
    <property type="nucleotide sequence ID" value="NZ_MASW01000001.1"/>
</dbReference>
<keyword evidence="1" id="KW-1133">Transmembrane helix</keyword>
<comment type="subcellular location">
    <subcellularLocation>
        <location evidence="1">Cell membrane</location>
        <topology evidence="1">Multi-pass membrane protein</topology>
    </subcellularLocation>
</comment>
<gene>
    <name evidence="3" type="ORF">BAY60_09975</name>
</gene>
<dbReference type="GO" id="GO:0005886">
    <property type="term" value="C:plasma membrane"/>
    <property type="evidence" value="ECO:0007669"/>
    <property type="project" value="UniProtKB-SubCell"/>
</dbReference>